<keyword evidence="1 4" id="KW-0808">Transferase</keyword>
<dbReference type="EC" id="2.7.1.25" evidence="4"/>
<feature type="domain" description="APS kinase" evidence="3">
    <location>
        <begin position="9"/>
        <end position="156"/>
    </location>
</feature>
<dbReference type="Gene3D" id="3.40.50.300">
    <property type="entry name" value="P-loop containing nucleotide triphosphate hydrolases"/>
    <property type="match status" value="1"/>
</dbReference>
<protein>
    <submittedName>
        <fullName evidence="4">Adenylylsulfate kinase</fullName>
        <ecNumber evidence="4">2.7.1.25</ecNumber>
    </submittedName>
</protein>
<keyword evidence="4" id="KW-0418">Kinase</keyword>
<dbReference type="InterPro" id="IPR059117">
    <property type="entry name" value="APS_kinase_dom"/>
</dbReference>
<dbReference type="Proteomes" id="UP000675880">
    <property type="component" value="Unassembled WGS sequence"/>
</dbReference>
<reference evidence="4 5" key="1">
    <citation type="submission" date="2021-02" db="EMBL/GenBank/DDBJ databases">
        <authorList>
            <person name="Han P."/>
        </authorList>
    </citation>
    <scope>NUCLEOTIDE SEQUENCE [LARGE SCALE GENOMIC DNA]</scope>
    <source>
        <strain evidence="4">Candidatus Nitrospira sp. ZN2</strain>
    </source>
</reference>
<dbReference type="InterPro" id="IPR050512">
    <property type="entry name" value="Sulf_AdTrans/APS_kinase"/>
</dbReference>
<organism evidence="4 5">
    <name type="scientific">Nitrospira defluvii</name>
    <dbReference type="NCBI Taxonomy" id="330214"/>
    <lineage>
        <taxon>Bacteria</taxon>
        <taxon>Pseudomonadati</taxon>
        <taxon>Nitrospirota</taxon>
        <taxon>Nitrospiria</taxon>
        <taxon>Nitrospirales</taxon>
        <taxon>Nitrospiraceae</taxon>
        <taxon>Nitrospira</taxon>
    </lineage>
</organism>
<evidence type="ECO:0000256" key="2">
    <source>
        <dbReference type="SAM" id="MobiDB-lite"/>
    </source>
</evidence>
<dbReference type="InterPro" id="IPR027417">
    <property type="entry name" value="P-loop_NTPase"/>
</dbReference>
<proteinExistence type="predicted"/>
<sequence>MSAVMTRAPFAIWLTGLPASGKSSIVERLLPKLSALGMTVEVLESDALRRVLTPEASYSREERDLFYRALGFMGARLLAHGVNVIFDATASRRAYREFARTLIPGLLEVSIECPLEVCMQRDKKGTYRRGLEGGSSTVPGLQETYEPPASPALAIDTTVTSSDVAADRIVALIRAARPR</sequence>
<dbReference type="Pfam" id="PF01583">
    <property type="entry name" value="APS_kinase"/>
    <property type="match status" value="1"/>
</dbReference>
<dbReference type="EMBL" id="CAJNBJ010000016">
    <property type="protein sequence ID" value="CAE6758003.1"/>
    <property type="molecule type" value="Genomic_DNA"/>
</dbReference>
<keyword evidence="5" id="KW-1185">Reference proteome</keyword>
<dbReference type="CDD" id="cd02027">
    <property type="entry name" value="APSK"/>
    <property type="match status" value="1"/>
</dbReference>
<dbReference type="GO" id="GO:0004020">
    <property type="term" value="F:adenylylsulfate kinase activity"/>
    <property type="evidence" value="ECO:0007669"/>
    <property type="project" value="UniProtKB-EC"/>
</dbReference>
<dbReference type="SUPFAM" id="SSF52540">
    <property type="entry name" value="P-loop containing nucleoside triphosphate hydrolases"/>
    <property type="match status" value="1"/>
</dbReference>
<comment type="caution">
    <text evidence="4">The sequence shown here is derived from an EMBL/GenBank/DDBJ whole genome shotgun (WGS) entry which is preliminary data.</text>
</comment>
<gene>
    <name evidence="4" type="ORF">NSPZN2_30502</name>
</gene>
<dbReference type="PANTHER" id="PTHR42700">
    <property type="entry name" value="SULFATE ADENYLYLTRANSFERASE"/>
    <property type="match status" value="1"/>
</dbReference>
<dbReference type="PANTHER" id="PTHR42700:SF1">
    <property type="entry name" value="SULFATE ADENYLYLTRANSFERASE"/>
    <property type="match status" value="1"/>
</dbReference>
<feature type="region of interest" description="Disordered" evidence="2">
    <location>
        <begin position="128"/>
        <end position="147"/>
    </location>
</feature>
<name>A0ABM8RKF9_9BACT</name>
<evidence type="ECO:0000256" key="1">
    <source>
        <dbReference type="ARBA" id="ARBA00022679"/>
    </source>
</evidence>
<evidence type="ECO:0000313" key="4">
    <source>
        <dbReference type="EMBL" id="CAE6758003.1"/>
    </source>
</evidence>
<evidence type="ECO:0000313" key="5">
    <source>
        <dbReference type="Proteomes" id="UP000675880"/>
    </source>
</evidence>
<evidence type="ECO:0000259" key="3">
    <source>
        <dbReference type="Pfam" id="PF01583"/>
    </source>
</evidence>
<accession>A0ABM8RKF9</accession>